<evidence type="ECO:0000313" key="1">
    <source>
        <dbReference type="EMBL" id="RSH83385.1"/>
    </source>
</evidence>
<accession>A0A427XXD5</accession>
<sequence>MDAPHFNQFVKMEPSQYPETKPMPHHYDMGPPPLPPPRPPPPIVYEWLDCPYCDNRALNKAWPIGHATIGMHQISIARYHANVEGPYEYKAKMARSFAESAIKKYMPLYCMQAGMSEQIATFMTNSFLHHFKHLPQRDSGGLTESEHLVDMVPGAVLQP</sequence>
<protein>
    <submittedName>
        <fullName evidence="1">Uncharacterized protein</fullName>
    </submittedName>
</protein>
<gene>
    <name evidence="1" type="ORF">EHS24_007066</name>
</gene>
<organism evidence="1 2">
    <name type="scientific">Apiotrichum porosum</name>
    <dbReference type="NCBI Taxonomy" id="105984"/>
    <lineage>
        <taxon>Eukaryota</taxon>
        <taxon>Fungi</taxon>
        <taxon>Dikarya</taxon>
        <taxon>Basidiomycota</taxon>
        <taxon>Agaricomycotina</taxon>
        <taxon>Tremellomycetes</taxon>
        <taxon>Trichosporonales</taxon>
        <taxon>Trichosporonaceae</taxon>
        <taxon>Apiotrichum</taxon>
    </lineage>
</organism>
<dbReference type="EMBL" id="RSCE01000004">
    <property type="protein sequence ID" value="RSH83385.1"/>
    <property type="molecule type" value="Genomic_DNA"/>
</dbReference>
<name>A0A427XXD5_9TREE</name>
<reference evidence="1 2" key="1">
    <citation type="submission" date="2018-11" db="EMBL/GenBank/DDBJ databases">
        <title>Genome sequence of Apiotrichum porosum DSM 27194.</title>
        <authorList>
            <person name="Aliyu H."/>
            <person name="Gorte O."/>
            <person name="Ochsenreither K."/>
        </authorList>
    </citation>
    <scope>NUCLEOTIDE SEQUENCE [LARGE SCALE GENOMIC DNA]</scope>
    <source>
        <strain evidence="1 2">DSM 27194</strain>
    </source>
</reference>
<dbReference type="RefSeq" id="XP_028477337.1">
    <property type="nucleotide sequence ID" value="XM_028622445.1"/>
</dbReference>
<comment type="caution">
    <text evidence="1">The sequence shown here is derived from an EMBL/GenBank/DDBJ whole genome shotgun (WGS) entry which is preliminary data.</text>
</comment>
<dbReference type="GeneID" id="39591609"/>
<proteinExistence type="predicted"/>
<dbReference type="AlphaFoldDB" id="A0A427XXD5"/>
<keyword evidence="2" id="KW-1185">Reference proteome</keyword>
<dbReference type="Proteomes" id="UP000279236">
    <property type="component" value="Unassembled WGS sequence"/>
</dbReference>
<evidence type="ECO:0000313" key="2">
    <source>
        <dbReference type="Proteomes" id="UP000279236"/>
    </source>
</evidence>